<dbReference type="PANTHER" id="PTHR15858:SF0">
    <property type="entry name" value="IMMEDIATE EARLY RESPONSE 3-INTERACTING PROTEIN 1"/>
    <property type="match status" value="1"/>
</dbReference>
<evidence type="ECO:0000256" key="6">
    <source>
        <dbReference type="ARBA" id="ARBA00023136"/>
    </source>
</evidence>
<comment type="similarity">
    <text evidence="7">Belongs to the YOS1 family.</text>
</comment>
<dbReference type="GO" id="GO:0000139">
    <property type="term" value="C:Golgi membrane"/>
    <property type="evidence" value="ECO:0007669"/>
    <property type="project" value="TreeGrafter"/>
</dbReference>
<keyword evidence="9" id="KW-1185">Reference proteome</keyword>
<evidence type="ECO:0000256" key="4">
    <source>
        <dbReference type="ARBA" id="ARBA00022927"/>
    </source>
</evidence>
<gene>
    <name evidence="8" type="ORF">FALBO_3052</name>
</gene>
<name>A0A8H4LJR2_9HYPO</name>
<proteinExistence type="inferred from homology"/>
<keyword evidence="5" id="KW-1133">Transmembrane helix</keyword>
<keyword evidence="6" id="KW-0472">Membrane</keyword>
<dbReference type="GO" id="GO:0030134">
    <property type="term" value="C:COPII-coated ER to Golgi transport vesicle"/>
    <property type="evidence" value="ECO:0007669"/>
    <property type="project" value="TreeGrafter"/>
</dbReference>
<dbReference type="InterPro" id="IPR013880">
    <property type="entry name" value="Yos1"/>
</dbReference>
<dbReference type="AlphaFoldDB" id="A0A8H4LJR2"/>
<sequence length="117" mass="12680">MWFFGSFLYGKTSVALLFAPICVLLINAVAVLSEDRFLARSMPPFTCPMHPQTPSNKNAFRSLVNLSPASYDPAFGSGPDASIKAKIIHLIASVRTIMRSTCQSVRSVESAPPAQGY</sequence>
<dbReference type="OrthoDB" id="15356at2759"/>
<keyword evidence="4" id="KW-0653">Protein transport</keyword>
<reference evidence="8 9" key="1">
    <citation type="submission" date="2020-01" db="EMBL/GenBank/DDBJ databases">
        <title>Identification and distribution of gene clusters putatively required for synthesis of sphingolipid metabolism inhibitors in phylogenetically diverse species of the filamentous fungus Fusarium.</title>
        <authorList>
            <person name="Kim H.-S."/>
            <person name="Busman M."/>
            <person name="Brown D.W."/>
            <person name="Divon H."/>
            <person name="Uhlig S."/>
            <person name="Proctor R.H."/>
        </authorList>
    </citation>
    <scope>NUCLEOTIDE SEQUENCE [LARGE SCALE GENOMIC DNA]</scope>
    <source>
        <strain evidence="8 9">NRRL 20459</strain>
    </source>
</reference>
<evidence type="ECO:0000256" key="5">
    <source>
        <dbReference type="ARBA" id="ARBA00022989"/>
    </source>
</evidence>
<dbReference type="PANTHER" id="PTHR15858">
    <property type="entry name" value="IMMEDIATE EARLY RESPONSE 3-INTERACTING PROTEIN 1"/>
    <property type="match status" value="1"/>
</dbReference>
<evidence type="ECO:0000313" key="9">
    <source>
        <dbReference type="Proteomes" id="UP000554235"/>
    </source>
</evidence>
<dbReference type="Pfam" id="PF08571">
    <property type="entry name" value="Yos1"/>
    <property type="match status" value="1"/>
</dbReference>
<comment type="subcellular location">
    <subcellularLocation>
        <location evidence="1">Membrane</location>
    </subcellularLocation>
</comment>
<keyword evidence="2" id="KW-0813">Transport</keyword>
<evidence type="ECO:0000256" key="3">
    <source>
        <dbReference type="ARBA" id="ARBA00022692"/>
    </source>
</evidence>
<accession>A0A8H4LJR2</accession>
<comment type="caution">
    <text evidence="8">The sequence shown here is derived from an EMBL/GenBank/DDBJ whole genome shotgun (WGS) entry which is preliminary data.</text>
</comment>
<dbReference type="GO" id="GO:0005789">
    <property type="term" value="C:endoplasmic reticulum membrane"/>
    <property type="evidence" value="ECO:0007669"/>
    <property type="project" value="TreeGrafter"/>
</dbReference>
<protein>
    <submittedName>
        <fullName evidence="8">YOS1 subunit of the Yip1p-Yif1p Complex required for Transport between the ER and the Gol</fullName>
    </submittedName>
</protein>
<evidence type="ECO:0000256" key="1">
    <source>
        <dbReference type="ARBA" id="ARBA00004370"/>
    </source>
</evidence>
<keyword evidence="3" id="KW-0812">Transmembrane</keyword>
<evidence type="ECO:0000256" key="7">
    <source>
        <dbReference type="ARBA" id="ARBA00024203"/>
    </source>
</evidence>
<evidence type="ECO:0000256" key="2">
    <source>
        <dbReference type="ARBA" id="ARBA00022448"/>
    </source>
</evidence>
<dbReference type="GO" id="GO:0006888">
    <property type="term" value="P:endoplasmic reticulum to Golgi vesicle-mediated transport"/>
    <property type="evidence" value="ECO:0007669"/>
    <property type="project" value="TreeGrafter"/>
</dbReference>
<dbReference type="Proteomes" id="UP000554235">
    <property type="component" value="Unassembled WGS sequence"/>
</dbReference>
<organism evidence="8 9">
    <name type="scientific">Fusarium albosuccineum</name>
    <dbReference type="NCBI Taxonomy" id="1237068"/>
    <lineage>
        <taxon>Eukaryota</taxon>
        <taxon>Fungi</taxon>
        <taxon>Dikarya</taxon>
        <taxon>Ascomycota</taxon>
        <taxon>Pezizomycotina</taxon>
        <taxon>Sordariomycetes</taxon>
        <taxon>Hypocreomycetidae</taxon>
        <taxon>Hypocreales</taxon>
        <taxon>Nectriaceae</taxon>
        <taxon>Fusarium</taxon>
        <taxon>Fusarium decemcellulare species complex</taxon>
    </lineage>
</organism>
<evidence type="ECO:0000313" key="8">
    <source>
        <dbReference type="EMBL" id="KAF4470046.1"/>
    </source>
</evidence>
<dbReference type="EMBL" id="JAADYS010000401">
    <property type="protein sequence ID" value="KAF4470046.1"/>
    <property type="molecule type" value="Genomic_DNA"/>
</dbReference>
<dbReference type="GO" id="GO:0015031">
    <property type="term" value="P:protein transport"/>
    <property type="evidence" value="ECO:0007669"/>
    <property type="project" value="UniProtKB-KW"/>
</dbReference>